<keyword evidence="11" id="KW-1185">Reference proteome</keyword>
<feature type="domain" description="ABC transmembrane type-1" evidence="9">
    <location>
        <begin position="84"/>
        <end position="291"/>
    </location>
</feature>
<accession>A0A1H7XNW0</accession>
<dbReference type="AlphaFoldDB" id="A0A1H7XNW0"/>
<feature type="transmembrane region" description="Helical" evidence="8">
    <location>
        <begin position="171"/>
        <end position="196"/>
    </location>
</feature>
<keyword evidence="4" id="KW-1003">Cell membrane</keyword>
<dbReference type="Gene3D" id="1.10.3720.10">
    <property type="entry name" value="MetI-like"/>
    <property type="match status" value="1"/>
</dbReference>
<evidence type="ECO:0000256" key="6">
    <source>
        <dbReference type="ARBA" id="ARBA00022989"/>
    </source>
</evidence>
<protein>
    <submittedName>
        <fullName evidence="10">Putative spermidine/putrescine transport system permease protein</fullName>
    </submittedName>
</protein>
<dbReference type="Proteomes" id="UP000199582">
    <property type="component" value="Unassembled WGS sequence"/>
</dbReference>
<dbReference type="SUPFAM" id="SSF161098">
    <property type="entry name" value="MetI-like"/>
    <property type="match status" value="1"/>
</dbReference>
<evidence type="ECO:0000256" key="4">
    <source>
        <dbReference type="ARBA" id="ARBA00022475"/>
    </source>
</evidence>
<dbReference type="InterPro" id="IPR000515">
    <property type="entry name" value="MetI-like"/>
</dbReference>
<keyword evidence="5 8" id="KW-0812">Transmembrane</keyword>
<name>A0A1H7XNW0_9RHOB</name>
<evidence type="ECO:0000259" key="9">
    <source>
        <dbReference type="PROSITE" id="PS50928"/>
    </source>
</evidence>
<dbReference type="GO" id="GO:0055085">
    <property type="term" value="P:transmembrane transport"/>
    <property type="evidence" value="ECO:0007669"/>
    <property type="project" value="InterPro"/>
</dbReference>
<evidence type="ECO:0000313" key="11">
    <source>
        <dbReference type="Proteomes" id="UP000199582"/>
    </source>
</evidence>
<keyword evidence="7 8" id="KW-0472">Membrane</keyword>
<feature type="transmembrane region" description="Helical" evidence="8">
    <location>
        <begin position="117"/>
        <end position="135"/>
    </location>
</feature>
<organism evidence="10 11">
    <name type="scientific">Roseovarius azorensis</name>
    <dbReference type="NCBI Taxonomy" id="1287727"/>
    <lineage>
        <taxon>Bacteria</taxon>
        <taxon>Pseudomonadati</taxon>
        <taxon>Pseudomonadota</taxon>
        <taxon>Alphaproteobacteria</taxon>
        <taxon>Rhodobacterales</taxon>
        <taxon>Roseobacteraceae</taxon>
        <taxon>Roseovarius</taxon>
    </lineage>
</organism>
<evidence type="ECO:0000256" key="5">
    <source>
        <dbReference type="ARBA" id="ARBA00022692"/>
    </source>
</evidence>
<dbReference type="CDD" id="cd06261">
    <property type="entry name" value="TM_PBP2"/>
    <property type="match status" value="1"/>
</dbReference>
<dbReference type="GO" id="GO:0005886">
    <property type="term" value="C:plasma membrane"/>
    <property type="evidence" value="ECO:0007669"/>
    <property type="project" value="UniProtKB-SubCell"/>
</dbReference>
<sequence length="300" mass="32897">MSGKNAELETMASTIGARAAVRPWRLMGFGYIIPSLLLLAAFFIAPLWFVGEMSLREGRLPPPGGGLWQNYERLFLDSFYFGVIGETVVLSLVVTLICILMGYPVAYFMVRHASARLYNLIIFFLIAPLLTPIIMRTFGWQVLLARRGLINEGLMSMDLISKPLSLLNSPVAVVLGLVHVLAPFMILSIASVLSGIDRRLEESARMLGASRGKTFLKITLPLSMDGLGTGAILVFMLANGSFVTLLLLGGGSLQTLPLLIYQQFNTTRDLPFAAAMSIVLLVLALVCLFFQLRLIRRKGA</sequence>
<dbReference type="RefSeq" id="WP_217649917.1">
    <property type="nucleotide sequence ID" value="NZ_FOAG01000022.1"/>
</dbReference>
<feature type="transmembrane region" description="Helical" evidence="8">
    <location>
        <begin position="79"/>
        <end position="105"/>
    </location>
</feature>
<evidence type="ECO:0000256" key="7">
    <source>
        <dbReference type="ARBA" id="ARBA00023136"/>
    </source>
</evidence>
<feature type="transmembrane region" description="Helical" evidence="8">
    <location>
        <begin position="270"/>
        <end position="290"/>
    </location>
</feature>
<feature type="transmembrane region" description="Helical" evidence="8">
    <location>
        <begin position="28"/>
        <end position="50"/>
    </location>
</feature>
<gene>
    <name evidence="10" type="ORF">SAMN05443999_12219</name>
</gene>
<proteinExistence type="inferred from homology"/>
<dbReference type="STRING" id="1287727.SAMN05443999_12219"/>
<evidence type="ECO:0000256" key="2">
    <source>
        <dbReference type="ARBA" id="ARBA00007069"/>
    </source>
</evidence>
<evidence type="ECO:0000313" key="10">
    <source>
        <dbReference type="EMBL" id="SEM35496.1"/>
    </source>
</evidence>
<dbReference type="EMBL" id="FOAG01000022">
    <property type="protein sequence ID" value="SEM35496.1"/>
    <property type="molecule type" value="Genomic_DNA"/>
</dbReference>
<dbReference type="PROSITE" id="PS50928">
    <property type="entry name" value="ABC_TM1"/>
    <property type="match status" value="1"/>
</dbReference>
<evidence type="ECO:0000256" key="3">
    <source>
        <dbReference type="ARBA" id="ARBA00022448"/>
    </source>
</evidence>
<keyword evidence="3 8" id="KW-0813">Transport</keyword>
<reference evidence="10 11" key="1">
    <citation type="submission" date="2016-10" db="EMBL/GenBank/DDBJ databases">
        <authorList>
            <person name="de Groot N.N."/>
        </authorList>
    </citation>
    <scope>NUCLEOTIDE SEQUENCE [LARGE SCALE GENOMIC DNA]</scope>
    <source>
        <strain evidence="10 11">DSM 100674</strain>
    </source>
</reference>
<dbReference type="InterPro" id="IPR035906">
    <property type="entry name" value="MetI-like_sf"/>
</dbReference>
<dbReference type="PANTHER" id="PTHR42929:SF5">
    <property type="entry name" value="ABC TRANSPORTER PERMEASE PROTEIN"/>
    <property type="match status" value="1"/>
</dbReference>
<evidence type="ECO:0000256" key="8">
    <source>
        <dbReference type="RuleBase" id="RU363032"/>
    </source>
</evidence>
<comment type="similarity">
    <text evidence="2">Belongs to the binding-protein-dependent transport system permease family. CysTW subfamily.</text>
</comment>
<dbReference type="PANTHER" id="PTHR42929">
    <property type="entry name" value="INNER MEMBRANE ABC TRANSPORTER PERMEASE PROTEIN YDCU-RELATED-RELATED"/>
    <property type="match status" value="1"/>
</dbReference>
<comment type="subcellular location">
    <subcellularLocation>
        <location evidence="1 8">Cell membrane</location>
        <topology evidence="1 8">Multi-pass membrane protein</topology>
    </subcellularLocation>
</comment>
<feature type="transmembrane region" description="Helical" evidence="8">
    <location>
        <begin position="227"/>
        <end position="250"/>
    </location>
</feature>
<keyword evidence="6 8" id="KW-1133">Transmembrane helix</keyword>
<dbReference type="Pfam" id="PF00528">
    <property type="entry name" value="BPD_transp_1"/>
    <property type="match status" value="1"/>
</dbReference>
<evidence type="ECO:0000256" key="1">
    <source>
        <dbReference type="ARBA" id="ARBA00004651"/>
    </source>
</evidence>